<sequence length="393" mass="45020">MWLIPVGLTEPSSWTDGGWFEKPGHPCFDGCWIHVPCKGQCLPEFHLVEDHDKIKDEPFPELYVGSGPDCHVRLDPKLFPARVCRFLKRKNVWYIETLHPNHQVSLQGATLETGRRSRLNNGEVIGLPALRAANGTTSYRIEIDDSEDKDTHPNRYPTRFPCRSSLLDAPEAPEELRRLAWQTDQMRRRSENDQVRVADWSNFSQYVKQHYLRHGIQCTSWKETGRGTPWDPKPPSFPARPLPPWICELLQDERPVSGVGRPLPFASSLRASGMELVFLPQDCTEEPTDICVPVVETQESVAATPPEETEVASEPAEVNPHLLMSIHDWLESIDDSLFMLQYYDRVISNFDSLKQIHDIYFHAGRLDAGFFVAAGITKLGHKRIIEKWFREKC</sequence>
<reference evidence="2" key="2">
    <citation type="submission" date="2024-04" db="EMBL/GenBank/DDBJ databases">
        <authorList>
            <person name="Chen Y."/>
            <person name="Shah S."/>
            <person name="Dougan E. K."/>
            <person name="Thang M."/>
            <person name="Chan C."/>
        </authorList>
    </citation>
    <scope>NUCLEOTIDE SEQUENCE [LARGE SCALE GENOMIC DNA]</scope>
</reference>
<dbReference type="EMBL" id="CAMXCT010001797">
    <property type="protein sequence ID" value="CAI3993153.1"/>
    <property type="molecule type" value="Genomic_DNA"/>
</dbReference>
<dbReference type="EMBL" id="CAMXCT020001797">
    <property type="protein sequence ID" value="CAL1146528.1"/>
    <property type="molecule type" value="Genomic_DNA"/>
</dbReference>
<evidence type="ECO:0000313" key="4">
    <source>
        <dbReference type="Proteomes" id="UP001152797"/>
    </source>
</evidence>
<evidence type="ECO:0000313" key="1">
    <source>
        <dbReference type="EMBL" id="CAI3993153.1"/>
    </source>
</evidence>
<gene>
    <name evidence="1" type="ORF">C1SCF055_LOCUS19927</name>
</gene>
<organism evidence="1">
    <name type="scientific">Cladocopium goreaui</name>
    <dbReference type="NCBI Taxonomy" id="2562237"/>
    <lineage>
        <taxon>Eukaryota</taxon>
        <taxon>Sar</taxon>
        <taxon>Alveolata</taxon>
        <taxon>Dinophyceae</taxon>
        <taxon>Suessiales</taxon>
        <taxon>Symbiodiniaceae</taxon>
        <taxon>Cladocopium</taxon>
    </lineage>
</organism>
<dbReference type="EMBL" id="CAMXCT030001797">
    <property type="protein sequence ID" value="CAL4780465.1"/>
    <property type="molecule type" value="Genomic_DNA"/>
</dbReference>
<evidence type="ECO:0000313" key="3">
    <source>
        <dbReference type="EMBL" id="CAL4780465.1"/>
    </source>
</evidence>
<reference evidence="1" key="1">
    <citation type="submission" date="2022-10" db="EMBL/GenBank/DDBJ databases">
        <authorList>
            <person name="Chen Y."/>
            <person name="Dougan E. K."/>
            <person name="Chan C."/>
            <person name="Rhodes N."/>
            <person name="Thang M."/>
        </authorList>
    </citation>
    <scope>NUCLEOTIDE SEQUENCE</scope>
</reference>
<proteinExistence type="predicted"/>
<dbReference type="InterPro" id="IPR008984">
    <property type="entry name" value="SMAD_FHA_dom_sf"/>
</dbReference>
<accession>A0A9P1FYC3</accession>
<dbReference type="SUPFAM" id="SSF49879">
    <property type="entry name" value="SMAD/FHA domain"/>
    <property type="match status" value="1"/>
</dbReference>
<protein>
    <submittedName>
        <fullName evidence="3">SAM domain-containing protein</fullName>
    </submittedName>
</protein>
<dbReference type="Proteomes" id="UP001152797">
    <property type="component" value="Unassembled WGS sequence"/>
</dbReference>
<comment type="caution">
    <text evidence="1">The sequence shown here is derived from an EMBL/GenBank/DDBJ whole genome shotgun (WGS) entry which is preliminary data.</text>
</comment>
<dbReference type="CDD" id="cd00060">
    <property type="entry name" value="FHA"/>
    <property type="match status" value="1"/>
</dbReference>
<evidence type="ECO:0000313" key="2">
    <source>
        <dbReference type="EMBL" id="CAL1146528.1"/>
    </source>
</evidence>
<keyword evidence="4" id="KW-1185">Reference proteome</keyword>
<dbReference type="AlphaFoldDB" id="A0A9P1FYC3"/>
<dbReference type="OrthoDB" id="427203at2759"/>
<name>A0A9P1FYC3_9DINO</name>